<comment type="caution">
    <text evidence="6">The sequence shown here is derived from an EMBL/GenBank/DDBJ whole genome shotgun (WGS) entry which is preliminary data.</text>
</comment>
<protein>
    <recommendedName>
        <fullName evidence="2">diguanylate cyclase</fullName>
        <ecNumber evidence="2">2.7.7.65</ecNumber>
    </recommendedName>
</protein>
<dbReference type="STRING" id="1122207.MUS1_04165"/>
<proteinExistence type="predicted"/>
<dbReference type="FunFam" id="3.30.70.270:FF:000001">
    <property type="entry name" value="Diguanylate cyclase domain protein"/>
    <property type="match status" value="1"/>
</dbReference>
<dbReference type="SMART" id="SM00267">
    <property type="entry name" value="GGDEF"/>
    <property type="match status" value="1"/>
</dbReference>
<dbReference type="PATRIC" id="fig|1122207.3.peg.2450"/>
<evidence type="ECO:0000256" key="2">
    <source>
        <dbReference type="ARBA" id="ARBA00012528"/>
    </source>
</evidence>
<dbReference type="Gene3D" id="6.10.340.10">
    <property type="match status" value="1"/>
</dbReference>
<dbReference type="InterPro" id="IPR000160">
    <property type="entry name" value="GGDEF_dom"/>
</dbReference>
<feature type="domain" description="GGDEF" evidence="5">
    <location>
        <begin position="460"/>
        <end position="589"/>
    </location>
</feature>
<dbReference type="SUPFAM" id="SSF55073">
    <property type="entry name" value="Nucleotide cyclase"/>
    <property type="match status" value="1"/>
</dbReference>
<feature type="transmembrane region" description="Helical" evidence="4">
    <location>
        <begin position="9"/>
        <end position="29"/>
    </location>
</feature>
<dbReference type="NCBIfam" id="TIGR00254">
    <property type="entry name" value="GGDEF"/>
    <property type="match status" value="1"/>
</dbReference>
<dbReference type="EMBL" id="JAMB01000011">
    <property type="protein sequence ID" value="ETX10033.1"/>
    <property type="molecule type" value="Genomic_DNA"/>
</dbReference>
<organism evidence="6 7">
    <name type="scientific">Marinomonas ushuaiensis DSM 15871</name>
    <dbReference type="NCBI Taxonomy" id="1122207"/>
    <lineage>
        <taxon>Bacteria</taxon>
        <taxon>Pseudomonadati</taxon>
        <taxon>Pseudomonadota</taxon>
        <taxon>Gammaproteobacteria</taxon>
        <taxon>Oceanospirillales</taxon>
        <taxon>Oceanospirillaceae</taxon>
        <taxon>Marinomonas</taxon>
    </lineage>
</organism>
<reference evidence="6 7" key="1">
    <citation type="submission" date="2014-01" db="EMBL/GenBank/DDBJ databases">
        <title>Marinomonas ushuaiensis DSM 15871 Genome Sequencing.</title>
        <authorList>
            <person name="Lai Q."/>
            <person name="Shao Z.S."/>
        </authorList>
    </citation>
    <scope>NUCLEOTIDE SEQUENCE [LARGE SCALE GENOMIC DNA]</scope>
    <source>
        <strain evidence="6 7">DSM 15871</strain>
    </source>
</reference>
<evidence type="ECO:0000256" key="4">
    <source>
        <dbReference type="SAM" id="Phobius"/>
    </source>
</evidence>
<evidence type="ECO:0000256" key="1">
    <source>
        <dbReference type="ARBA" id="ARBA00001946"/>
    </source>
</evidence>
<keyword evidence="4" id="KW-1133">Transmembrane helix</keyword>
<dbReference type="InterPro" id="IPR029787">
    <property type="entry name" value="Nucleotide_cyclase"/>
</dbReference>
<accession>X7E4C8</accession>
<dbReference type="AlphaFoldDB" id="X7E4C8"/>
<dbReference type="EC" id="2.7.7.65" evidence="2"/>
<feature type="transmembrane region" description="Helical" evidence="4">
    <location>
        <begin position="334"/>
        <end position="355"/>
    </location>
</feature>
<dbReference type="CDD" id="cd01949">
    <property type="entry name" value="GGDEF"/>
    <property type="match status" value="1"/>
</dbReference>
<dbReference type="CDD" id="cd18773">
    <property type="entry name" value="PDC1_HK_sensor"/>
    <property type="match status" value="1"/>
</dbReference>
<dbReference type="GO" id="GO:0052621">
    <property type="term" value="F:diguanylate cyclase activity"/>
    <property type="evidence" value="ECO:0007669"/>
    <property type="project" value="UniProtKB-EC"/>
</dbReference>
<gene>
    <name evidence="6" type="ORF">MUS1_04165</name>
</gene>
<dbReference type="PANTHER" id="PTHR45138">
    <property type="entry name" value="REGULATORY COMPONENTS OF SENSORY TRANSDUCTION SYSTEM"/>
    <property type="match status" value="1"/>
</dbReference>
<dbReference type="Proteomes" id="UP000054058">
    <property type="component" value="Unassembled WGS sequence"/>
</dbReference>
<evidence type="ECO:0000259" key="5">
    <source>
        <dbReference type="PROSITE" id="PS50887"/>
    </source>
</evidence>
<comment type="cofactor">
    <cofactor evidence="1">
        <name>Mg(2+)</name>
        <dbReference type="ChEBI" id="CHEBI:18420"/>
    </cofactor>
</comment>
<evidence type="ECO:0000256" key="3">
    <source>
        <dbReference type="ARBA" id="ARBA00034247"/>
    </source>
</evidence>
<keyword evidence="7" id="KW-1185">Reference proteome</keyword>
<evidence type="ECO:0000313" key="6">
    <source>
        <dbReference type="EMBL" id="ETX10033.1"/>
    </source>
</evidence>
<keyword evidence="4" id="KW-0472">Membrane</keyword>
<evidence type="ECO:0000313" key="7">
    <source>
        <dbReference type="Proteomes" id="UP000054058"/>
    </source>
</evidence>
<name>X7E4C8_9GAMM</name>
<dbReference type="PROSITE" id="PS50887">
    <property type="entry name" value="GGDEF"/>
    <property type="match status" value="1"/>
</dbReference>
<sequence length="589" mass="66293">MMSVSLRRLIIVPFFALALITGITMYFVATTTMSNIADKVGLQYIHEVESRVQERVRSFMSPLLRIVEVNQQSFLARPNELNDLSKAAIRFHEQGMPYRQMTFISIATSDGRYLTSVQPPVENRSHHIATNFVHKPLTMEGFEYDPMVGIGNKRQQDAEFTYDPRLRPFYQSAVGSKVPVWGEIERYYGYDALGATLSAAIYDDNDELLAITATSVALNALDEYLKSLEIVDGGYLFLAEGSGDLIATSSDTELFFTQDGESKRANLHEHQNDFFRLAGDHLEDGSYSLSYNGNEYLYYVHPVNFEYGETWLLGVLIPEAYHENLLSDYNRSSVLITLGLFIFISLLGALIAWYIGKPIQLLSAATSNKRLESIQALPESISSVKEINALNQGLKEMADDLSDVMHNLEAKVAERTILLQGENETLLESSIKDELTNIYNRRGLKQGFNRVVGVENEQKNSVTLVLCDIDHFKVFNDKYGHSEGDQALIKVAESLKMYSRAGVDIVARYGGEEFILVFSNMSLDHVLERLNGIRQELKNTELAGKERITMSFGVAHHESSDSMQIEDLINKADEKLYEAKNGGRNKIVS</sequence>
<dbReference type="Gene3D" id="3.30.450.20">
    <property type="entry name" value="PAS domain"/>
    <property type="match status" value="2"/>
</dbReference>
<dbReference type="Gene3D" id="3.30.70.270">
    <property type="match status" value="1"/>
</dbReference>
<dbReference type="Pfam" id="PF00990">
    <property type="entry name" value="GGDEF"/>
    <property type="match status" value="1"/>
</dbReference>
<comment type="catalytic activity">
    <reaction evidence="3">
        <text>2 GTP = 3',3'-c-di-GMP + 2 diphosphate</text>
        <dbReference type="Rhea" id="RHEA:24898"/>
        <dbReference type="ChEBI" id="CHEBI:33019"/>
        <dbReference type="ChEBI" id="CHEBI:37565"/>
        <dbReference type="ChEBI" id="CHEBI:58805"/>
        <dbReference type="EC" id="2.7.7.65"/>
    </reaction>
</comment>
<dbReference type="OrthoDB" id="8572793at2"/>
<dbReference type="PANTHER" id="PTHR45138:SF9">
    <property type="entry name" value="DIGUANYLATE CYCLASE DGCM-RELATED"/>
    <property type="match status" value="1"/>
</dbReference>
<keyword evidence="4" id="KW-0812">Transmembrane</keyword>
<dbReference type="InterPro" id="IPR050469">
    <property type="entry name" value="Diguanylate_Cyclase"/>
</dbReference>
<dbReference type="InterPro" id="IPR043128">
    <property type="entry name" value="Rev_trsase/Diguanyl_cyclase"/>
</dbReference>
<dbReference type="eggNOG" id="COG3706">
    <property type="taxonomic scope" value="Bacteria"/>
</dbReference>